<keyword evidence="3" id="KW-1185">Reference proteome</keyword>
<dbReference type="HOGENOM" id="CLU_100997_2_1_14"/>
<dbReference type="EMBL" id="LK028559">
    <property type="protein sequence ID" value="CDR30458.1"/>
    <property type="molecule type" value="Genomic_DNA"/>
</dbReference>
<dbReference type="InterPro" id="IPR037401">
    <property type="entry name" value="SnoaL-like"/>
</dbReference>
<proteinExistence type="predicted"/>
<accession>A0A061A9C6</accession>
<dbReference type="Pfam" id="PF12680">
    <property type="entry name" value="SnoaL_2"/>
    <property type="match status" value="1"/>
</dbReference>
<evidence type="ECO:0000259" key="1">
    <source>
        <dbReference type="Pfam" id="PF12680"/>
    </source>
</evidence>
<dbReference type="OrthoDB" id="9812089at2"/>
<organism evidence="2 3">
    <name type="scientific">Acholeplasma oculi</name>
    <dbReference type="NCBI Taxonomy" id="35623"/>
    <lineage>
        <taxon>Bacteria</taxon>
        <taxon>Bacillati</taxon>
        <taxon>Mycoplasmatota</taxon>
        <taxon>Mollicutes</taxon>
        <taxon>Acholeplasmatales</taxon>
        <taxon>Acholeplasmataceae</taxon>
        <taxon>Acholeplasma</taxon>
    </lineage>
</organism>
<feature type="domain" description="SnoaL-like" evidence="1">
    <location>
        <begin position="20"/>
        <end position="104"/>
    </location>
</feature>
<dbReference type="InParanoid" id="A0A061A9C6"/>
<dbReference type="STRING" id="35623.Aocu_03850"/>
<dbReference type="SUPFAM" id="SSF54427">
    <property type="entry name" value="NTF2-like"/>
    <property type="match status" value="1"/>
</dbReference>
<protein>
    <submittedName>
        <fullName evidence="2">Polyketide cylcase, SnoaL-like domain</fullName>
    </submittedName>
</protein>
<dbReference type="Gene3D" id="3.10.450.50">
    <property type="match status" value="1"/>
</dbReference>
<sequence length="121" mass="13993">MTRKEIATSFVIETATSDVLKAFKLYTDPSFKHHNVYTEAETPKLIQAMKESRLQFPDRTVTILHVLEDGDFVSVRSHIVMNQNVLEVIAVHTFKFKDQKIIEMWDTVQIIPEEVVNLNGF</sequence>
<evidence type="ECO:0000313" key="2">
    <source>
        <dbReference type="EMBL" id="CDR30458.1"/>
    </source>
</evidence>
<gene>
    <name evidence="2" type="ORF">Aocu_03850</name>
</gene>
<dbReference type="KEGG" id="aoc:Aocu_03850"/>
<dbReference type="RefSeq" id="WP_045749006.1">
    <property type="nucleotide sequence ID" value="NZ_FUZK01000006.1"/>
</dbReference>
<dbReference type="Proteomes" id="UP000032434">
    <property type="component" value="Chromosome 1"/>
</dbReference>
<reference evidence="3" key="1">
    <citation type="submission" date="2014-05" db="EMBL/GenBank/DDBJ databases">
        <authorList>
            <person name="Kube M."/>
        </authorList>
    </citation>
    <scope>NUCLEOTIDE SEQUENCE [LARGE SCALE GENOMIC DNA]</scope>
</reference>
<dbReference type="InterPro" id="IPR032710">
    <property type="entry name" value="NTF2-like_dom_sf"/>
</dbReference>
<dbReference type="AlphaFoldDB" id="A0A061A9C6"/>
<evidence type="ECO:0000313" key="3">
    <source>
        <dbReference type="Proteomes" id="UP000032434"/>
    </source>
</evidence>
<name>A0A061A9C6_9MOLU</name>
<dbReference type="PATRIC" id="fig|35623.3.peg.385"/>